<reference evidence="2" key="1">
    <citation type="submission" date="2018-05" db="EMBL/GenBank/DDBJ databases">
        <authorList>
            <person name="Lanie J.A."/>
            <person name="Ng W.-L."/>
            <person name="Kazmierczak K.M."/>
            <person name="Andrzejewski T.M."/>
            <person name="Davidsen T.M."/>
            <person name="Wayne K.J."/>
            <person name="Tettelin H."/>
            <person name="Glass J.I."/>
            <person name="Rusch D."/>
            <person name="Podicherti R."/>
            <person name="Tsui H.-C.T."/>
            <person name="Winkler M.E."/>
        </authorList>
    </citation>
    <scope>NUCLEOTIDE SEQUENCE</scope>
</reference>
<sequence>MEINLALLIMGSVLIIVGSVMNIIPVKFNEGIFGKIESDAVNAAAAMRTNIGSSLIAIGVITLLNRNVHDANESKALVFSIGVALSIFLLSIVLAYFRKFTKNIPIPPIVILGSLIIIAFYSSSGSQVSNKNEITLDAVKLDPDHYNVELENDKVRVLRIKYGPGEKSVMHDHSEGVVIFLNDQDAKFNLPNGETVNASAEAGQVIWSNAVRHLPENIGNESAEVIQVEFK</sequence>
<organism evidence="2">
    <name type="scientific">marine metagenome</name>
    <dbReference type="NCBI Taxonomy" id="408172"/>
    <lineage>
        <taxon>unclassified sequences</taxon>
        <taxon>metagenomes</taxon>
        <taxon>ecological metagenomes</taxon>
    </lineage>
</organism>
<feature type="transmembrane region" description="Helical" evidence="1">
    <location>
        <begin position="6"/>
        <end position="24"/>
    </location>
</feature>
<dbReference type="Gene3D" id="2.60.120.10">
    <property type="entry name" value="Jelly Rolls"/>
    <property type="match status" value="1"/>
</dbReference>
<name>A0A382UYZ3_9ZZZZ</name>
<evidence type="ECO:0000313" key="2">
    <source>
        <dbReference type="EMBL" id="SVD39377.1"/>
    </source>
</evidence>
<dbReference type="SUPFAM" id="SSF51182">
    <property type="entry name" value="RmlC-like cupins"/>
    <property type="match status" value="1"/>
</dbReference>
<keyword evidence="1" id="KW-1133">Transmembrane helix</keyword>
<feature type="transmembrane region" description="Helical" evidence="1">
    <location>
        <begin position="76"/>
        <end position="97"/>
    </location>
</feature>
<feature type="transmembrane region" description="Helical" evidence="1">
    <location>
        <begin position="104"/>
        <end position="122"/>
    </location>
</feature>
<protein>
    <submittedName>
        <fullName evidence="2">Uncharacterized protein</fullName>
    </submittedName>
</protein>
<dbReference type="InterPro" id="IPR014710">
    <property type="entry name" value="RmlC-like_jellyroll"/>
</dbReference>
<dbReference type="EMBL" id="UINC01147828">
    <property type="protein sequence ID" value="SVD39377.1"/>
    <property type="molecule type" value="Genomic_DNA"/>
</dbReference>
<accession>A0A382UYZ3</accession>
<keyword evidence="1" id="KW-0472">Membrane</keyword>
<evidence type="ECO:0000256" key="1">
    <source>
        <dbReference type="SAM" id="Phobius"/>
    </source>
</evidence>
<keyword evidence="1" id="KW-0812">Transmembrane</keyword>
<gene>
    <name evidence="2" type="ORF">METZ01_LOCUS392231</name>
</gene>
<proteinExistence type="predicted"/>
<dbReference type="InterPro" id="IPR011051">
    <property type="entry name" value="RmlC_Cupin_sf"/>
</dbReference>
<feature type="transmembrane region" description="Helical" evidence="1">
    <location>
        <begin position="45"/>
        <end position="64"/>
    </location>
</feature>
<dbReference type="AlphaFoldDB" id="A0A382UYZ3"/>